<evidence type="ECO:0000313" key="1">
    <source>
        <dbReference type="EMBL" id="QZA78740.1"/>
    </source>
</evidence>
<accession>A0ABX8ZAA9</accession>
<sequence>MLTSQATLSAEHADKVLYKLCKHFALKIPVDFDTEQAHIKFPYGECCIQRRNEVLAMFCVAADEALLAKVEWVINDHLGLMVKNSALQLEWQRVTA</sequence>
<gene>
    <name evidence="1" type="ORF">K4H28_04855</name>
</gene>
<dbReference type="Proteomes" id="UP000825679">
    <property type="component" value="Chromosome"/>
</dbReference>
<dbReference type="InterPro" id="IPR014543">
    <property type="entry name" value="UCP028291"/>
</dbReference>
<dbReference type="EMBL" id="CP081150">
    <property type="protein sequence ID" value="QZA78740.1"/>
    <property type="molecule type" value="Genomic_DNA"/>
</dbReference>
<dbReference type="Gene3D" id="3.30.310.50">
    <property type="entry name" value="Alpha-D-phosphohexomutase, C-terminal domain"/>
    <property type="match status" value="1"/>
</dbReference>
<dbReference type="Pfam" id="PF09981">
    <property type="entry name" value="DUF2218"/>
    <property type="match status" value="1"/>
</dbReference>
<organism evidence="1 2">
    <name type="scientific">Deefgea tanakiae</name>
    <dbReference type="NCBI Taxonomy" id="2865840"/>
    <lineage>
        <taxon>Bacteria</taxon>
        <taxon>Pseudomonadati</taxon>
        <taxon>Pseudomonadota</taxon>
        <taxon>Betaproteobacteria</taxon>
        <taxon>Neisseriales</taxon>
        <taxon>Chitinibacteraceae</taxon>
        <taxon>Deefgea</taxon>
    </lineage>
</organism>
<name>A0ABX8ZAA9_9NEIS</name>
<dbReference type="RefSeq" id="WP_221007262.1">
    <property type="nucleotide sequence ID" value="NZ_CP081150.1"/>
</dbReference>
<protein>
    <submittedName>
        <fullName evidence="1">DUF2218 domain-containing protein</fullName>
    </submittedName>
</protein>
<evidence type="ECO:0000313" key="2">
    <source>
        <dbReference type="Proteomes" id="UP000825679"/>
    </source>
</evidence>
<dbReference type="PIRSF" id="PIRSF028291">
    <property type="entry name" value="UCP028291"/>
    <property type="match status" value="1"/>
</dbReference>
<proteinExistence type="predicted"/>
<keyword evidence="2" id="KW-1185">Reference proteome</keyword>
<reference evidence="1 2" key="1">
    <citation type="submission" date="2021-08" db="EMBL/GenBank/DDBJ databases">
        <title>complete genome sequencing of Deefgea sp. D25.</title>
        <authorList>
            <person name="Bae J.-W."/>
            <person name="Gim D.-H."/>
        </authorList>
    </citation>
    <scope>NUCLEOTIDE SEQUENCE [LARGE SCALE GENOMIC DNA]</scope>
    <source>
        <strain evidence="1 2">D25</strain>
    </source>
</reference>